<sequence>MKKIQKNKAKMAVALSYNEKIDSEPKVVAKGRGLVAKNIIDKAKEHKVPIQEDTALVEILGELRINEGIPEDLYQVIAEIFAFVYQMDKNLEESKK</sequence>
<dbReference type="EMBL" id="JBHUEK010000007">
    <property type="protein sequence ID" value="MFD1777878.1"/>
    <property type="molecule type" value="Genomic_DNA"/>
</dbReference>
<dbReference type="RefSeq" id="WP_304215661.1">
    <property type="nucleotide sequence ID" value="NZ_JBHUEK010000007.1"/>
</dbReference>
<dbReference type="SUPFAM" id="SSF160544">
    <property type="entry name" value="EscU C-terminal domain-like"/>
    <property type="match status" value="1"/>
</dbReference>
<evidence type="ECO:0000313" key="2">
    <source>
        <dbReference type="Proteomes" id="UP001597227"/>
    </source>
</evidence>
<dbReference type="PANTHER" id="PTHR30531:SF12">
    <property type="entry name" value="FLAGELLAR BIOSYNTHETIC PROTEIN FLHB"/>
    <property type="match status" value="1"/>
</dbReference>
<dbReference type="PANTHER" id="PTHR30531">
    <property type="entry name" value="FLAGELLAR BIOSYNTHETIC PROTEIN FLHB"/>
    <property type="match status" value="1"/>
</dbReference>
<keyword evidence="2" id="KW-1185">Reference proteome</keyword>
<dbReference type="Gene3D" id="3.40.1690.10">
    <property type="entry name" value="secretion proteins EscU"/>
    <property type="match status" value="1"/>
</dbReference>
<dbReference type="Pfam" id="PF01312">
    <property type="entry name" value="Bac_export_2"/>
    <property type="match status" value="1"/>
</dbReference>
<dbReference type="InterPro" id="IPR006135">
    <property type="entry name" value="T3SS_substrate_exporter"/>
</dbReference>
<organism evidence="1 2">
    <name type="scientific">Fredinandcohnia salidurans</name>
    <dbReference type="NCBI Taxonomy" id="2595041"/>
    <lineage>
        <taxon>Bacteria</taxon>
        <taxon>Bacillati</taxon>
        <taxon>Bacillota</taxon>
        <taxon>Bacilli</taxon>
        <taxon>Bacillales</taxon>
        <taxon>Bacillaceae</taxon>
        <taxon>Fredinandcohnia</taxon>
    </lineage>
</organism>
<reference evidence="2" key="1">
    <citation type="journal article" date="2019" name="Int. J. Syst. Evol. Microbiol.">
        <title>The Global Catalogue of Microorganisms (GCM) 10K type strain sequencing project: providing services to taxonomists for standard genome sequencing and annotation.</title>
        <authorList>
            <consortium name="The Broad Institute Genomics Platform"/>
            <consortium name="The Broad Institute Genome Sequencing Center for Infectious Disease"/>
            <person name="Wu L."/>
            <person name="Ma J."/>
        </authorList>
    </citation>
    <scope>NUCLEOTIDE SEQUENCE [LARGE SCALE GENOMIC DNA]</scope>
    <source>
        <strain evidence="2">CCUG 15531</strain>
    </source>
</reference>
<proteinExistence type="predicted"/>
<comment type="caution">
    <text evidence="1">The sequence shown here is derived from an EMBL/GenBank/DDBJ whole genome shotgun (WGS) entry which is preliminary data.</text>
</comment>
<dbReference type="Proteomes" id="UP001597227">
    <property type="component" value="Unassembled WGS sequence"/>
</dbReference>
<dbReference type="InterPro" id="IPR029025">
    <property type="entry name" value="T3SS_substrate_exporter_C"/>
</dbReference>
<gene>
    <name evidence="1" type="ORF">ACFSFW_04295</name>
</gene>
<accession>A0ABW4MKF0</accession>
<name>A0ABW4MKF0_9BACI</name>
<protein>
    <submittedName>
        <fullName evidence="1">EscU/YscU/HrcU family type III secretion system export apparatus switch protein</fullName>
    </submittedName>
</protein>
<evidence type="ECO:0000313" key="1">
    <source>
        <dbReference type="EMBL" id="MFD1777878.1"/>
    </source>
</evidence>